<protein>
    <submittedName>
        <fullName evidence="2">Uncharacterized protein</fullName>
    </submittedName>
</protein>
<comment type="caution">
    <text evidence="2">The sequence shown here is derived from an EMBL/GenBank/DDBJ whole genome shotgun (WGS) entry which is preliminary data.</text>
</comment>
<organism evidence="2 3">
    <name type="scientific">Olea europaea subsp. europaea</name>
    <dbReference type="NCBI Taxonomy" id="158383"/>
    <lineage>
        <taxon>Eukaryota</taxon>
        <taxon>Viridiplantae</taxon>
        <taxon>Streptophyta</taxon>
        <taxon>Embryophyta</taxon>
        <taxon>Tracheophyta</taxon>
        <taxon>Spermatophyta</taxon>
        <taxon>Magnoliopsida</taxon>
        <taxon>eudicotyledons</taxon>
        <taxon>Gunneridae</taxon>
        <taxon>Pentapetalae</taxon>
        <taxon>asterids</taxon>
        <taxon>lamiids</taxon>
        <taxon>Lamiales</taxon>
        <taxon>Oleaceae</taxon>
        <taxon>Oleeae</taxon>
        <taxon>Olea</taxon>
    </lineage>
</organism>
<dbReference type="EMBL" id="CACTIH010000033">
    <property type="protein sequence ID" value="CAA2938183.1"/>
    <property type="molecule type" value="Genomic_DNA"/>
</dbReference>
<name>A0A8S0PCX8_OLEEU</name>
<sequence>MNSQIKSDIEWELNPQLSEKLKIFVHDVESMAFEMLELNVCNNRRVKISTFLEGLGIVSLEKRSVFSQAKGKIGLVDEELPPAKSSTEVCCNSTKRRTSRRRVAACTGVVNREILLLHQRDRLVDEESPPTESSSSDEWSQCCPRYHCQSPLGDTWYADMDVPSPFQHEENQIGDPESPSVKKPKAV</sequence>
<dbReference type="OrthoDB" id="67700at2759"/>
<accession>A0A8S0PCX8</accession>
<gene>
    <name evidence="2" type="ORF">OLEA9_A092607</name>
</gene>
<reference evidence="2 3" key="1">
    <citation type="submission" date="2019-12" db="EMBL/GenBank/DDBJ databases">
        <authorList>
            <person name="Alioto T."/>
            <person name="Alioto T."/>
            <person name="Gomez Garrido J."/>
        </authorList>
    </citation>
    <scope>NUCLEOTIDE SEQUENCE [LARGE SCALE GENOMIC DNA]</scope>
</reference>
<feature type="region of interest" description="Disordered" evidence="1">
    <location>
        <begin position="123"/>
        <end position="143"/>
    </location>
</feature>
<keyword evidence="3" id="KW-1185">Reference proteome</keyword>
<evidence type="ECO:0000313" key="3">
    <source>
        <dbReference type="Proteomes" id="UP000594638"/>
    </source>
</evidence>
<dbReference type="Gramene" id="OE9A092607T1">
    <property type="protein sequence ID" value="OE9A092607C1"/>
    <property type="gene ID" value="OE9A092607"/>
</dbReference>
<feature type="compositionally biased region" description="Low complexity" evidence="1">
    <location>
        <begin position="130"/>
        <end position="140"/>
    </location>
</feature>
<dbReference type="AlphaFoldDB" id="A0A8S0PCX8"/>
<evidence type="ECO:0000313" key="2">
    <source>
        <dbReference type="EMBL" id="CAA2938183.1"/>
    </source>
</evidence>
<feature type="region of interest" description="Disordered" evidence="1">
    <location>
        <begin position="159"/>
        <end position="187"/>
    </location>
</feature>
<dbReference type="Proteomes" id="UP000594638">
    <property type="component" value="Unassembled WGS sequence"/>
</dbReference>
<evidence type="ECO:0000256" key="1">
    <source>
        <dbReference type="SAM" id="MobiDB-lite"/>
    </source>
</evidence>
<proteinExistence type="predicted"/>